<reference evidence="1" key="1">
    <citation type="submission" date="2021-03" db="EMBL/GenBank/DDBJ databases">
        <authorList>
            <consortium name="DOE Joint Genome Institute"/>
            <person name="Ahrendt S."/>
            <person name="Looney B.P."/>
            <person name="Miyauchi S."/>
            <person name="Morin E."/>
            <person name="Drula E."/>
            <person name="Courty P.E."/>
            <person name="Chicoki N."/>
            <person name="Fauchery L."/>
            <person name="Kohler A."/>
            <person name="Kuo A."/>
            <person name="Labutti K."/>
            <person name="Pangilinan J."/>
            <person name="Lipzen A."/>
            <person name="Riley R."/>
            <person name="Andreopoulos W."/>
            <person name="He G."/>
            <person name="Johnson J."/>
            <person name="Barry K.W."/>
            <person name="Grigoriev I.V."/>
            <person name="Nagy L."/>
            <person name="Hibbett D."/>
            <person name="Henrissat B."/>
            <person name="Matheny P.B."/>
            <person name="Labbe J."/>
            <person name="Martin F."/>
        </authorList>
    </citation>
    <scope>NUCLEOTIDE SEQUENCE</scope>
    <source>
        <strain evidence="1">HHB10654</strain>
    </source>
</reference>
<dbReference type="EMBL" id="MU277187">
    <property type="protein sequence ID" value="KAI0068526.1"/>
    <property type="molecule type" value="Genomic_DNA"/>
</dbReference>
<accession>A0ACB8TJG0</accession>
<evidence type="ECO:0000313" key="2">
    <source>
        <dbReference type="Proteomes" id="UP000814140"/>
    </source>
</evidence>
<protein>
    <submittedName>
        <fullName evidence="1">Uncharacterized protein</fullName>
    </submittedName>
</protein>
<sequence length="893" mass="96315">MADSFADLWNSTAPVKPAQPAQKLGSSAASPNAQRRPQYDAFSLLASSASASPSPRSLTPSSALASSSQKPSAKLGGAAGGDAFGSLLSGSFGSNNSNLTIAERAAKAEAERQAKYAEKQQAAQQHTTAWAGLDSLVKGPSLPPRMAQASSSPPLDDDWLFGSMKPAKPASPVRKAPVAEEDDWGLHEFISRPAESKPVQFTQTSQPKSLWELDQFDSSSQPLPPPSSRPATRSPIPSRSDTPGDFDFGDREDALLDDDSQDGDDILGDLARPVDDIPKRPSPPVSFQPHCRLPISTWLGKQSRAPSPPPHVIGQIVEMGFTPQQARIALASTDTGLDVEAALENLLSNGAGSTPAPERPIGREQQRKPRRQRYDDSEDEEAWEAERSRTEQNRRRPEARSRPSRDSPPSAAQGEQNYQQQADKLLAQASEIGLSVFSRANAFWQEGKTKVQKAYEERAAASRSGSASSRPANGRPKWMQEALDRDEERAREAQLEQGHASGGDEVLPPKPTKPQRPKVESAPPPEPQVRTGDLFSDDAPKAYVSPFRRGASSRTAPVASSSSSAPAPPRRAPSPIRLAQRQTVPASASAISASAKHKASGTEMFKLGRFAEAESAYTQAISQLPSSHLLLIPLLNNRALTRLKTGDTTGAVEDCTTVIKMIGPSYHPAREAKVTKEEEGASVDLGDALVKAWRRRAEAFEGKEKWDLARQDWEAISSADFAGRQRGDAASGAGRCRKMLSANNASDAPSASVPRPPPAKPVKRPAPRRGARPPSAAVNRLKQANKEAEAEEQARYDLKDSVDERLSAWKKGKETNIRALVASLDTVLWPELGLQKVGMAELVTPNQVKIRYTKAIAKLHPDKLNVNNTTLEQRMIANGVFGALNDAWNAFKP</sequence>
<comment type="caution">
    <text evidence="1">The sequence shown here is derived from an EMBL/GenBank/DDBJ whole genome shotgun (WGS) entry which is preliminary data.</text>
</comment>
<reference evidence="1" key="2">
    <citation type="journal article" date="2022" name="New Phytol.">
        <title>Evolutionary transition to the ectomycorrhizal habit in the genomes of a hyperdiverse lineage of mushroom-forming fungi.</title>
        <authorList>
            <person name="Looney B."/>
            <person name="Miyauchi S."/>
            <person name="Morin E."/>
            <person name="Drula E."/>
            <person name="Courty P.E."/>
            <person name="Kohler A."/>
            <person name="Kuo A."/>
            <person name="LaButti K."/>
            <person name="Pangilinan J."/>
            <person name="Lipzen A."/>
            <person name="Riley R."/>
            <person name="Andreopoulos W."/>
            <person name="He G."/>
            <person name="Johnson J."/>
            <person name="Nolan M."/>
            <person name="Tritt A."/>
            <person name="Barry K.W."/>
            <person name="Grigoriev I.V."/>
            <person name="Nagy L.G."/>
            <person name="Hibbett D."/>
            <person name="Henrissat B."/>
            <person name="Matheny P.B."/>
            <person name="Labbe J."/>
            <person name="Martin F.M."/>
        </authorList>
    </citation>
    <scope>NUCLEOTIDE SEQUENCE</scope>
    <source>
        <strain evidence="1">HHB10654</strain>
    </source>
</reference>
<evidence type="ECO:0000313" key="1">
    <source>
        <dbReference type="EMBL" id="KAI0068526.1"/>
    </source>
</evidence>
<proteinExistence type="predicted"/>
<keyword evidence="2" id="KW-1185">Reference proteome</keyword>
<organism evidence="1 2">
    <name type="scientific">Artomyces pyxidatus</name>
    <dbReference type="NCBI Taxonomy" id="48021"/>
    <lineage>
        <taxon>Eukaryota</taxon>
        <taxon>Fungi</taxon>
        <taxon>Dikarya</taxon>
        <taxon>Basidiomycota</taxon>
        <taxon>Agaricomycotina</taxon>
        <taxon>Agaricomycetes</taxon>
        <taxon>Russulales</taxon>
        <taxon>Auriscalpiaceae</taxon>
        <taxon>Artomyces</taxon>
    </lineage>
</organism>
<name>A0ACB8TJG0_9AGAM</name>
<dbReference type="Proteomes" id="UP000814140">
    <property type="component" value="Unassembled WGS sequence"/>
</dbReference>
<gene>
    <name evidence="1" type="ORF">BV25DRAFT_1791757</name>
</gene>